<dbReference type="PANTHER" id="PTHR46060">
    <property type="entry name" value="MARINER MOS1 TRANSPOSASE-LIKE PROTEIN"/>
    <property type="match status" value="1"/>
</dbReference>
<dbReference type="GO" id="GO:0003697">
    <property type="term" value="F:single-stranded DNA binding"/>
    <property type="evidence" value="ECO:0007669"/>
    <property type="project" value="TreeGrafter"/>
</dbReference>
<dbReference type="GO" id="GO:0000014">
    <property type="term" value="F:single-stranded DNA endodeoxyribonuclease activity"/>
    <property type="evidence" value="ECO:0007669"/>
    <property type="project" value="TreeGrafter"/>
</dbReference>
<dbReference type="PANTHER" id="PTHR46060:SF2">
    <property type="entry name" value="HISTONE-LYSINE N-METHYLTRANSFERASE SETMAR"/>
    <property type="match status" value="1"/>
</dbReference>
<dbReference type="EMBL" id="GL451919">
    <property type="protein sequence ID" value="EFN78260.1"/>
    <property type="molecule type" value="Genomic_DNA"/>
</dbReference>
<feature type="non-terminal residue" evidence="1">
    <location>
        <position position="127"/>
    </location>
</feature>
<dbReference type="GO" id="GO:0006303">
    <property type="term" value="P:double-strand break repair via nonhomologous end joining"/>
    <property type="evidence" value="ECO:0007669"/>
    <property type="project" value="TreeGrafter"/>
</dbReference>
<organism evidence="2">
    <name type="scientific">Harpegnathos saltator</name>
    <name type="common">Jerdon's jumping ant</name>
    <dbReference type="NCBI Taxonomy" id="610380"/>
    <lineage>
        <taxon>Eukaryota</taxon>
        <taxon>Metazoa</taxon>
        <taxon>Ecdysozoa</taxon>
        <taxon>Arthropoda</taxon>
        <taxon>Hexapoda</taxon>
        <taxon>Insecta</taxon>
        <taxon>Pterygota</taxon>
        <taxon>Neoptera</taxon>
        <taxon>Endopterygota</taxon>
        <taxon>Hymenoptera</taxon>
        <taxon>Apocrita</taxon>
        <taxon>Aculeata</taxon>
        <taxon>Formicoidea</taxon>
        <taxon>Formicidae</taxon>
        <taxon>Ponerinae</taxon>
        <taxon>Ponerini</taxon>
        <taxon>Harpegnathos</taxon>
    </lineage>
</organism>
<dbReference type="GO" id="GO:0005634">
    <property type="term" value="C:nucleus"/>
    <property type="evidence" value="ECO:0007669"/>
    <property type="project" value="TreeGrafter"/>
</dbReference>
<dbReference type="InterPro" id="IPR052709">
    <property type="entry name" value="Transposase-MT_Hybrid"/>
</dbReference>
<dbReference type="GO" id="GO:0015074">
    <property type="term" value="P:DNA integration"/>
    <property type="evidence" value="ECO:0007669"/>
    <property type="project" value="TreeGrafter"/>
</dbReference>
<dbReference type="GO" id="GO:0031297">
    <property type="term" value="P:replication fork processing"/>
    <property type="evidence" value="ECO:0007669"/>
    <property type="project" value="TreeGrafter"/>
</dbReference>
<dbReference type="OrthoDB" id="7551951at2759"/>
<dbReference type="GO" id="GO:0042800">
    <property type="term" value="F:histone H3K4 methyltransferase activity"/>
    <property type="evidence" value="ECO:0007669"/>
    <property type="project" value="TreeGrafter"/>
</dbReference>
<feature type="non-terminal residue" evidence="1">
    <location>
        <position position="1"/>
    </location>
</feature>
<dbReference type="GO" id="GO:0000793">
    <property type="term" value="C:condensed chromosome"/>
    <property type="evidence" value="ECO:0007669"/>
    <property type="project" value="TreeGrafter"/>
</dbReference>
<accession>E2C1C5</accession>
<dbReference type="GO" id="GO:0003690">
    <property type="term" value="F:double-stranded DNA binding"/>
    <property type="evidence" value="ECO:0007669"/>
    <property type="project" value="TreeGrafter"/>
</dbReference>
<dbReference type="InParanoid" id="E2C1C5"/>
<dbReference type="InterPro" id="IPR036397">
    <property type="entry name" value="RNaseH_sf"/>
</dbReference>
<dbReference type="GO" id="GO:0000729">
    <property type="term" value="P:DNA double-strand break processing"/>
    <property type="evidence" value="ECO:0007669"/>
    <property type="project" value="TreeGrafter"/>
</dbReference>
<dbReference type="GO" id="GO:0035861">
    <property type="term" value="C:site of double-strand break"/>
    <property type="evidence" value="ECO:0007669"/>
    <property type="project" value="TreeGrafter"/>
</dbReference>
<dbReference type="Gene3D" id="3.30.420.10">
    <property type="entry name" value="Ribonuclease H-like superfamily/Ribonuclease H"/>
    <property type="match status" value="1"/>
</dbReference>
<dbReference type="OMA" id="DDEKWIM"/>
<reference evidence="1 2" key="1">
    <citation type="journal article" date="2010" name="Science">
        <title>Genomic comparison of the ants Camponotus floridanus and Harpegnathos saltator.</title>
        <authorList>
            <person name="Bonasio R."/>
            <person name="Zhang G."/>
            <person name="Ye C."/>
            <person name="Mutti N.S."/>
            <person name="Fang X."/>
            <person name="Qin N."/>
            <person name="Donahue G."/>
            <person name="Yang P."/>
            <person name="Li Q."/>
            <person name="Li C."/>
            <person name="Zhang P."/>
            <person name="Huang Z."/>
            <person name="Berger S.L."/>
            <person name="Reinberg D."/>
            <person name="Wang J."/>
            <person name="Liebig J."/>
        </authorList>
    </citation>
    <scope>NUCLEOTIDE SEQUENCE [LARGE SCALE GENOMIC DNA]</scope>
    <source>
        <strain evidence="1 2">R22 G/1</strain>
    </source>
</reference>
<gene>
    <name evidence="1" type="ORF">EAI_01594</name>
</gene>
<keyword evidence="1" id="KW-0808">Transferase</keyword>
<dbReference type="AlphaFoldDB" id="E2C1C5"/>
<evidence type="ECO:0000313" key="2">
    <source>
        <dbReference type="Proteomes" id="UP000008237"/>
    </source>
</evidence>
<protein>
    <submittedName>
        <fullName evidence="1">Histone-lysine N-methyltransferase SETMAR</fullName>
    </submittedName>
</protein>
<dbReference type="Proteomes" id="UP000008237">
    <property type="component" value="Unassembled WGS sequence"/>
</dbReference>
<dbReference type="GO" id="GO:0046975">
    <property type="term" value="F:histone H3K36 methyltransferase activity"/>
    <property type="evidence" value="ECO:0007669"/>
    <property type="project" value="TreeGrafter"/>
</dbReference>
<evidence type="ECO:0000313" key="1">
    <source>
        <dbReference type="EMBL" id="EFN78260.1"/>
    </source>
</evidence>
<dbReference type="GO" id="GO:0032259">
    <property type="term" value="P:methylation"/>
    <property type="evidence" value="ECO:0007669"/>
    <property type="project" value="UniProtKB-KW"/>
</dbReference>
<keyword evidence="2" id="KW-1185">Reference proteome</keyword>
<dbReference type="GO" id="GO:0044547">
    <property type="term" value="F:DNA topoisomerase binding"/>
    <property type="evidence" value="ECO:0007669"/>
    <property type="project" value="TreeGrafter"/>
</dbReference>
<proteinExistence type="predicted"/>
<sequence>YGESLSTYFIKICWFARFRSGNFDVKDKSRSGRPITEKADEILEKVQQDKHISSVDIGIELGIDHKTVLNHLHKAGYKKKLDVWVLHELSAKNMIDRINICDALLKRNEIEPFLKRVITDDEKWIMY</sequence>
<dbReference type="GO" id="GO:0044774">
    <property type="term" value="P:mitotic DNA integrity checkpoint signaling"/>
    <property type="evidence" value="ECO:0007669"/>
    <property type="project" value="TreeGrafter"/>
</dbReference>
<name>E2C1C5_HARSA</name>
<keyword evidence="1" id="KW-0489">Methyltransferase</keyword>